<proteinExistence type="predicted"/>
<evidence type="ECO:0000313" key="3">
    <source>
        <dbReference type="Proteomes" id="UP000326202"/>
    </source>
</evidence>
<dbReference type="RefSeq" id="WP_191908225.1">
    <property type="nucleotide sequence ID" value="NZ_CP042906.1"/>
</dbReference>
<dbReference type="AlphaFoldDB" id="A0A5J6MMS8"/>
<protein>
    <recommendedName>
        <fullName evidence="1">Nitrile hydratase beta subunit-like N-terminal domain-containing protein</fullName>
    </recommendedName>
</protein>
<accession>A0A5J6MMS8</accession>
<dbReference type="NCBIfam" id="TIGR03889">
    <property type="entry name" value="nitrile_acc"/>
    <property type="match status" value="1"/>
</dbReference>
<dbReference type="KEGG" id="htq:FRZ44_42540"/>
<dbReference type="Pfam" id="PF21006">
    <property type="entry name" value="NHase_beta_N"/>
    <property type="match status" value="1"/>
</dbReference>
<feature type="domain" description="Nitrile hydratase beta subunit-like N-terminal" evidence="1">
    <location>
        <begin position="20"/>
        <end position="81"/>
    </location>
</feature>
<evidence type="ECO:0000259" key="1">
    <source>
        <dbReference type="Pfam" id="PF21006"/>
    </source>
</evidence>
<dbReference type="EMBL" id="CP042906">
    <property type="protein sequence ID" value="QEX18942.1"/>
    <property type="molecule type" value="Genomic_DNA"/>
</dbReference>
<gene>
    <name evidence="2" type="ORF">FRZ44_42540</name>
</gene>
<dbReference type="InterPro" id="IPR049054">
    <property type="entry name" value="CN_hydtase_beta-like_N"/>
</dbReference>
<dbReference type="Gene3D" id="1.10.472.20">
    <property type="entry name" value="Nitrile hydratase, beta subunit"/>
    <property type="match status" value="1"/>
</dbReference>
<evidence type="ECO:0000313" key="2">
    <source>
        <dbReference type="EMBL" id="QEX18942.1"/>
    </source>
</evidence>
<dbReference type="InterPro" id="IPR023808">
    <property type="entry name" value="Nitrile_Hydratase_acc_put"/>
</dbReference>
<reference evidence="2 3" key="1">
    <citation type="submission" date="2019-08" db="EMBL/GenBank/DDBJ databases">
        <title>Hyperibacter terrae gen. nov., sp. nov. and Hyperibacter viscosus sp. nov., two new members in the family Rhodospirillaceae isolated from the rhizosphere of Hypericum perforatum.</title>
        <authorList>
            <person name="Noviana Z."/>
        </authorList>
    </citation>
    <scope>NUCLEOTIDE SEQUENCE [LARGE SCALE GENOMIC DNA]</scope>
    <source>
        <strain evidence="2 3">R5913</strain>
    </source>
</reference>
<dbReference type="InterPro" id="IPR008990">
    <property type="entry name" value="Elect_transpt_acc-like_dom_sf"/>
</dbReference>
<keyword evidence="3" id="KW-1185">Reference proteome</keyword>
<name>A0A5J6MMS8_9PROT</name>
<sequence>MSAAPDLKSLLASLPGDGEGPRFTAPWQARVFALVVALAEQGRFPWPEFQRRLIEEVARDGDDPEHYYECWLAAAERLVRELELAG</sequence>
<organism evidence="2 3">
    <name type="scientific">Hypericibacter terrae</name>
    <dbReference type="NCBI Taxonomy" id="2602015"/>
    <lineage>
        <taxon>Bacteria</taxon>
        <taxon>Pseudomonadati</taxon>
        <taxon>Pseudomonadota</taxon>
        <taxon>Alphaproteobacteria</taxon>
        <taxon>Rhodospirillales</taxon>
        <taxon>Dongiaceae</taxon>
        <taxon>Hypericibacter</taxon>
    </lineage>
</organism>
<dbReference type="Proteomes" id="UP000326202">
    <property type="component" value="Chromosome"/>
</dbReference>
<dbReference type="InterPro" id="IPR042262">
    <property type="entry name" value="CN_hydtase_beta_C"/>
</dbReference>
<dbReference type="SUPFAM" id="SSF50090">
    <property type="entry name" value="Electron transport accessory proteins"/>
    <property type="match status" value="1"/>
</dbReference>